<organism evidence="1 2">
    <name type="scientific">Daphnia pulex</name>
    <name type="common">Water flea</name>
    <dbReference type="NCBI Taxonomy" id="6669"/>
    <lineage>
        <taxon>Eukaryota</taxon>
        <taxon>Metazoa</taxon>
        <taxon>Ecdysozoa</taxon>
        <taxon>Arthropoda</taxon>
        <taxon>Crustacea</taxon>
        <taxon>Branchiopoda</taxon>
        <taxon>Diplostraca</taxon>
        <taxon>Cladocera</taxon>
        <taxon>Anomopoda</taxon>
        <taxon>Daphniidae</taxon>
        <taxon>Daphnia</taxon>
    </lineage>
</organism>
<evidence type="ECO:0000313" key="2">
    <source>
        <dbReference type="Proteomes" id="UP000000305"/>
    </source>
</evidence>
<evidence type="ECO:0000313" key="1">
    <source>
        <dbReference type="EMBL" id="EFX74718.1"/>
    </source>
</evidence>
<dbReference type="Proteomes" id="UP000000305">
    <property type="component" value="Unassembled WGS sequence"/>
</dbReference>
<dbReference type="InParanoid" id="E9H0P0"/>
<gene>
    <name evidence="1" type="ORF">DAPPUDRAFT_324096</name>
</gene>
<reference evidence="1 2" key="1">
    <citation type="journal article" date="2011" name="Science">
        <title>The ecoresponsive genome of Daphnia pulex.</title>
        <authorList>
            <person name="Colbourne J.K."/>
            <person name="Pfrender M.E."/>
            <person name="Gilbert D."/>
            <person name="Thomas W.K."/>
            <person name="Tucker A."/>
            <person name="Oakley T.H."/>
            <person name="Tokishita S."/>
            <person name="Aerts A."/>
            <person name="Arnold G.J."/>
            <person name="Basu M.K."/>
            <person name="Bauer D.J."/>
            <person name="Caceres C.E."/>
            <person name="Carmel L."/>
            <person name="Casola C."/>
            <person name="Choi J.H."/>
            <person name="Detter J.C."/>
            <person name="Dong Q."/>
            <person name="Dusheyko S."/>
            <person name="Eads B.D."/>
            <person name="Frohlich T."/>
            <person name="Geiler-Samerotte K.A."/>
            <person name="Gerlach D."/>
            <person name="Hatcher P."/>
            <person name="Jogdeo S."/>
            <person name="Krijgsveld J."/>
            <person name="Kriventseva E.V."/>
            <person name="Kultz D."/>
            <person name="Laforsch C."/>
            <person name="Lindquist E."/>
            <person name="Lopez J."/>
            <person name="Manak J.R."/>
            <person name="Muller J."/>
            <person name="Pangilinan J."/>
            <person name="Patwardhan R.P."/>
            <person name="Pitluck S."/>
            <person name="Pritham E.J."/>
            <person name="Rechtsteiner A."/>
            <person name="Rho M."/>
            <person name="Rogozin I.B."/>
            <person name="Sakarya O."/>
            <person name="Salamov A."/>
            <person name="Schaack S."/>
            <person name="Shapiro H."/>
            <person name="Shiga Y."/>
            <person name="Skalitzky C."/>
            <person name="Smith Z."/>
            <person name="Souvorov A."/>
            <person name="Sung W."/>
            <person name="Tang Z."/>
            <person name="Tsuchiya D."/>
            <person name="Tu H."/>
            <person name="Vos H."/>
            <person name="Wang M."/>
            <person name="Wolf Y.I."/>
            <person name="Yamagata H."/>
            <person name="Yamada T."/>
            <person name="Ye Y."/>
            <person name="Shaw J.R."/>
            <person name="Andrews J."/>
            <person name="Crease T.J."/>
            <person name="Tang H."/>
            <person name="Lucas S.M."/>
            <person name="Robertson H.M."/>
            <person name="Bork P."/>
            <person name="Koonin E.V."/>
            <person name="Zdobnov E.M."/>
            <person name="Grigoriev I.V."/>
            <person name="Lynch M."/>
            <person name="Boore J.L."/>
        </authorList>
    </citation>
    <scope>NUCLEOTIDE SEQUENCE [LARGE SCALE GENOMIC DNA]</scope>
</reference>
<dbReference type="AlphaFoldDB" id="E9H0P0"/>
<accession>E9H0P0</accession>
<dbReference type="KEGG" id="dpx:DAPPUDRAFT_324096"/>
<dbReference type="EMBL" id="GL732581">
    <property type="protein sequence ID" value="EFX74718.1"/>
    <property type="molecule type" value="Genomic_DNA"/>
</dbReference>
<keyword evidence="2" id="KW-1185">Reference proteome</keyword>
<name>E9H0P0_DAPPU</name>
<dbReference type="OrthoDB" id="10470227at2759"/>
<protein>
    <submittedName>
        <fullName evidence="1">Uncharacterized protein</fullName>
    </submittedName>
</protein>
<sequence length="130" mass="14703">MADEAVNAYNINHPALKPMSVTHKVLRDVSSKFWKHEVLVRSAFQAIHKMERLDIDTLTVPHVNSILGTIEEKGKLIGINLLRSQYNIVIIDESYKDFEYFVSKQVLLNSNAAPCTPELSDSIAYDISTQ</sequence>
<proteinExistence type="predicted"/>
<dbReference type="HOGENOM" id="CLU_1940226_0_0_1"/>